<name>A0A165FQ99_9NEIS</name>
<proteinExistence type="predicted"/>
<evidence type="ECO:0000313" key="1">
    <source>
        <dbReference type="EMBL" id="KZE33879.1"/>
    </source>
</evidence>
<comment type="caution">
    <text evidence="1">The sequence shown here is derived from an EMBL/GenBank/DDBJ whole genome shotgun (WGS) entry which is preliminary data.</text>
</comment>
<evidence type="ECO:0000313" key="2">
    <source>
        <dbReference type="Proteomes" id="UP000076625"/>
    </source>
</evidence>
<sequence>MLDFFSRSPRKKSDPLASADAAKRWVDAQREELGSAVHGRVAALVAEFNETDAESLDSSTLEALLALNFETHGLHEQLGEQYLMNTRMPRALESQLRGQILHYGKQFLNAYERFLALDLQSEDGVRVYALLPLVLSRMLHYLGEYARWQFYRHYAPDDAFWLNANRLFLFAEDQGIDTVPVHLFGAVGESAGTTVQDQFLILHMLSLLSAGNLGIRQLHFAYEVLGRLSNRLTIRRDFSEEASFMIALDRGRPAARCNSAIGSAHGRYWSTAEFLDALYGWLAALEAGRPPAELKALLEPGIDAGLLRLLCREWAVKSVRFERAERVSVADRQIEVAYRLTLLHRLIRQPDEQLQMRGTQSHPDNYNDMSDIRIYGFVTGRRKDRAAGAAAVPEAAAPHHDLSRWSVENVSLTGLGVSLDAQGNEWVSLGALVGFRSQEKPDWSLGVVRRIRRLNRERVFLGIETLSERPVAASLRPLDGRTDMSLPSDQLWHGGQIGIFVPTRREGRSLNALLLPLAAYTPGKQLVMSARGKHFQIGLSALLEKGSDWCLAEVELVRPLEHAPRP</sequence>
<reference evidence="2" key="1">
    <citation type="submission" date="2016-01" db="EMBL/GenBank/DDBJ databases">
        <title>Draft genome of Chromobacterium sp. F49.</title>
        <authorList>
            <person name="Hong K.W."/>
        </authorList>
    </citation>
    <scope>NUCLEOTIDE SEQUENCE [LARGE SCALE GENOMIC DNA]</scope>
    <source>
        <strain evidence="2">CN10</strain>
    </source>
</reference>
<keyword evidence="2" id="KW-1185">Reference proteome</keyword>
<organism evidence="1 2">
    <name type="scientific">Crenobacter luteus</name>
    <dbReference type="NCBI Taxonomy" id="1452487"/>
    <lineage>
        <taxon>Bacteria</taxon>
        <taxon>Pseudomonadati</taxon>
        <taxon>Pseudomonadota</taxon>
        <taxon>Betaproteobacteria</taxon>
        <taxon>Neisseriales</taxon>
        <taxon>Neisseriaceae</taxon>
        <taxon>Crenobacter</taxon>
    </lineage>
</organism>
<dbReference type="AlphaFoldDB" id="A0A165FQ99"/>
<dbReference type="RefSeq" id="WP_066610572.1">
    <property type="nucleotide sequence ID" value="NZ_LQQU01000011.1"/>
</dbReference>
<gene>
    <name evidence="1" type="ORF">AVW16_07385</name>
</gene>
<evidence type="ECO:0008006" key="3">
    <source>
        <dbReference type="Google" id="ProtNLM"/>
    </source>
</evidence>
<dbReference type="OrthoDB" id="8553796at2"/>
<dbReference type="EMBL" id="LQQU01000011">
    <property type="protein sequence ID" value="KZE33879.1"/>
    <property type="molecule type" value="Genomic_DNA"/>
</dbReference>
<dbReference type="Proteomes" id="UP000076625">
    <property type="component" value="Unassembled WGS sequence"/>
</dbReference>
<dbReference type="STRING" id="1452487.AVW16_07385"/>
<protein>
    <recommendedName>
        <fullName evidence="3">PilZ domain-containing protein</fullName>
    </recommendedName>
</protein>
<accession>A0A165FQ99</accession>